<feature type="transmembrane region" description="Helical" evidence="7">
    <location>
        <begin position="209"/>
        <end position="232"/>
    </location>
</feature>
<feature type="transmembrane region" description="Helical" evidence="7">
    <location>
        <begin position="168"/>
        <end position="188"/>
    </location>
</feature>
<feature type="transmembrane region" description="Helical" evidence="7">
    <location>
        <begin position="49"/>
        <end position="68"/>
    </location>
</feature>
<name>A0A1I3PC07_9BACL</name>
<reference evidence="10" key="1">
    <citation type="submission" date="2016-10" db="EMBL/GenBank/DDBJ databases">
        <authorList>
            <person name="Varghese N."/>
            <person name="Submissions S."/>
        </authorList>
    </citation>
    <scope>NUCLEOTIDE SEQUENCE [LARGE SCALE GENOMIC DNA]</scope>
    <source>
        <strain evidence="10">OK042</strain>
    </source>
</reference>
<proteinExistence type="predicted"/>
<sequence length="402" mass="43084">MQFGVILLVNANRILFLLGSSILVGTFAQNLFMPIMPAMQQEFHTTSTIINWTVSLFTMALAIMQVVYGPLVDQYGRRKILLPALGLYVLGSLGCYLVDTIQGLLFFRVFQGIGFAAIPIVAATVIGDIFTGAKRAEAMGTYQMMLGIGPAIGPLLGGWIGGFGGQSAVFLFLTITAIGLLAMNAIWLPETKSEQPGAKRFGLGSFRDILFQPVGASVILIGFTQMFAYHAFLLFLPVYLNETYHLSAGQIGLVYMLISAVFVLSSKTSGRVQKKWGTRKALVLTSASHAVATVLFMLATNISLPVMLAASALFGFTLGIGMPTHTTLLSDVFEKERATAIGVYNFIRYIGMAAGPVVGAALYGLGGNWLEFGLAAAVIAAAVLFARVQIRKQQQRSIAPTA</sequence>
<dbReference type="PANTHER" id="PTHR43124:SF3">
    <property type="entry name" value="CHLORAMPHENICOL EFFLUX PUMP RV0191"/>
    <property type="match status" value="1"/>
</dbReference>
<evidence type="ECO:0000313" key="10">
    <source>
        <dbReference type="Proteomes" id="UP000198915"/>
    </source>
</evidence>
<protein>
    <submittedName>
        <fullName evidence="9">Multidrug resistance protein</fullName>
    </submittedName>
</protein>
<dbReference type="Proteomes" id="UP000198915">
    <property type="component" value="Unassembled WGS sequence"/>
</dbReference>
<feature type="transmembrane region" description="Helical" evidence="7">
    <location>
        <begin position="80"/>
        <end position="99"/>
    </location>
</feature>
<evidence type="ECO:0000256" key="3">
    <source>
        <dbReference type="ARBA" id="ARBA00022475"/>
    </source>
</evidence>
<evidence type="ECO:0000256" key="6">
    <source>
        <dbReference type="ARBA" id="ARBA00023136"/>
    </source>
</evidence>
<feature type="transmembrane region" description="Helical" evidence="7">
    <location>
        <begin position="346"/>
        <end position="366"/>
    </location>
</feature>
<feature type="transmembrane region" description="Helical" evidence="7">
    <location>
        <begin position="372"/>
        <end position="390"/>
    </location>
</feature>
<dbReference type="PROSITE" id="PS50850">
    <property type="entry name" value="MFS"/>
    <property type="match status" value="1"/>
</dbReference>
<organism evidence="9 10">
    <name type="scientific">Brevibacillus centrosporus</name>
    <dbReference type="NCBI Taxonomy" id="54910"/>
    <lineage>
        <taxon>Bacteria</taxon>
        <taxon>Bacillati</taxon>
        <taxon>Bacillota</taxon>
        <taxon>Bacilli</taxon>
        <taxon>Bacillales</taxon>
        <taxon>Paenibacillaceae</taxon>
        <taxon>Brevibacillus</taxon>
    </lineage>
</organism>
<keyword evidence="6 7" id="KW-0472">Membrane</keyword>
<evidence type="ECO:0000256" key="7">
    <source>
        <dbReference type="SAM" id="Phobius"/>
    </source>
</evidence>
<dbReference type="InterPro" id="IPR050189">
    <property type="entry name" value="MFS_Efflux_Transporters"/>
</dbReference>
<evidence type="ECO:0000256" key="5">
    <source>
        <dbReference type="ARBA" id="ARBA00022989"/>
    </source>
</evidence>
<accession>A0A1I3PC07</accession>
<keyword evidence="2" id="KW-0813">Transport</keyword>
<dbReference type="SUPFAM" id="SSF103473">
    <property type="entry name" value="MFS general substrate transporter"/>
    <property type="match status" value="1"/>
</dbReference>
<keyword evidence="5 7" id="KW-1133">Transmembrane helix</keyword>
<dbReference type="InterPro" id="IPR011701">
    <property type="entry name" value="MFS"/>
</dbReference>
<evidence type="ECO:0000313" key="9">
    <source>
        <dbReference type="EMBL" id="SFJ19045.1"/>
    </source>
</evidence>
<feature type="transmembrane region" description="Helical" evidence="7">
    <location>
        <begin position="281"/>
        <end position="300"/>
    </location>
</feature>
<gene>
    <name evidence="9" type="ORF">SAMN05518846_102322</name>
</gene>
<dbReference type="GO" id="GO:0005886">
    <property type="term" value="C:plasma membrane"/>
    <property type="evidence" value="ECO:0007669"/>
    <property type="project" value="UniProtKB-SubCell"/>
</dbReference>
<dbReference type="Gene3D" id="1.20.1250.20">
    <property type="entry name" value="MFS general substrate transporter like domains"/>
    <property type="match status" value="1"/>
</dbReference>
<dbReference type="InterPro" id="IPR001958">
    <property type="entry name" value="Tet-R_TetA/multi-R_MdtG-like"/>
</dbReference>
<feature type="transmembrane region" description="Helical" evidence="7">
    <location>
        <begin position="105"/>
        <end position="130"/>
    </location>
</feature>
<feature type="transmembrane region" description="Helical" evidence="7">
    <location>
        <begin position="306"/>
        <end position="325"/>
    </location>
</feature>
<dbReference type="EMBL" id="FORT01000002">
    <property type="protein sequence ID" value="SFJ19045.1"/>
    <property type="molecule type" value="Genomic_DNA"/>
</dbReference>
<keyword evidence="4 7" id="KW-0812">Transmembrane</keyword>
<dbReference type="AlphaFoldDB" id="A0A1I3PC07"/>
<dbReference type="PANTHER" id="PTHR43124">
    <property type="entry name" value="PURINE EFFLUX PUMP PBUE"/>
    <property type="match status" value="1"/>
</dbReference>
<dbReference type="Pfam" id="PF07690">
    <property type="entry name" value="MFS_1"/>
    <property type="match status" value="1"/>
</dbReference>
<feature type="domain" description="Major facilitator superfamily (MFS) profile" evidence="8">
    <location>
        <begin position="5"/>
        <end position="394"/>
    </location>
</feature>
<dbReference type="PRINTS" id="PR01035">
    <property type="entry name" value="TCRTETA"/>
</dbReference>
<feature type="transmembrane region" description="Helical" evidence="7">
    <location>
        <begin position="7"/>
        <end position="29"/>
    </location>
</feature>
<feature type="transmembrane region" description="Helical" evidence="7">
    <location>
        <begin position="244"/>
        <end position="265"/>
    </location>
</feature>
<keyword evidence="3" id="KW-1003">Cell membrane</keyword>
<keyword evidence="10" id="KW-1185">Reference proteome</keyword>
<dbReference type="InterPro" id="IPR036259">
    <property type="entry name" value="MFS_trans_sf"/>
</dbReference>
<comment type="subcellular location">
    <subcellularLocation>
        <location evidence="1">Cell membrane</location>
        <topology evidence="1">Multi-pass membrane protein</topology>
    </subcellularLocation>
</comment>
<evidence type="ECO:0000256" key="1">
    <source>
        <dbReference type="ARBA" id="ARBA00004651"/>
    </source>
</evidence>
<dbReference type="STRING" id="1884381.SAMN05518846_102322"/>
<dbReference type="CDD" id="cd17474">
    <property type="entry name" value="MFS_YfmO_like"/>
    <property type="match status" value="1"/>
</dbReference>
<feature type="transmembrane region" description="Helical" evidence="7">
    <location>
        <begin position="142"/>
        <end position="162"/>
    </location>
</feature>
<evidence type="ECO:0000256" key="2">
    <source>
        <dbReference type="ARBA" id="ARBA00022448"/>
    </source>
</evidence>
<evidence type="ECO:0000256" key="4">
    <source>
        <dbReference type="ARBA" id="ARBA00022692"/>
    </source>
</evidence>
<dbReference type="GO" id="GO:0022857">
    <property type="term" value="F:transmembrane transporter activity"/>
    <property type="evidence" value="ECO:0007669"/>
    <property type="project" value="InterPro"/>
</dbReference>
<evidence type="ECO:0000259" key="8">
    <source>
        <dbReference type="PROSITE" id="PS50850"/>
    </source>
</evidence>
<dbReference type="InterPro" id="IPR020846">
    <property type="entry name" value="MFS_dom"/>
</dbReference>